<evidence type="ECO:0000313" key="12">
    <source>
        <dbReference type="Proteomes" id="UP001189757"/>
    </source>
</evidence>
<dbReference type="NCBIfam" id="TIGR01140">
    <property type="entry name" value="L_thr_O3P_dcar"/>
    <property type="match status" value="1"/>
</dbReference>
<accession>A0ABN9JGS6</accession>
<dbReference type="GO" id="GO:0004400">
    <property type="term" value="F:histidinol-phosphate transaminase activity"/>
    <property type="evidence" value="ECO:0007669"/>
    <property type="project" value="UniProtKB-EC"/>
</dbReference>
<dbReference type="CDD" id="cd00609">
    <property type="entry name" value="AAT_like"/>
    <property type="match status" value="1"/>
</dbReference>
<dbReference type="PROSITE" id="PS00105">
    <property type="entry name" value="AA_TRANSFER_CLASS_1"/>
    <property type="match status" value="1"/>
</dbReference>
<dbReference type="InterPro" id="IPR015421">
    <property type="entry name" value="PyrdxlP-dep_Trfase_major"/>
</dbReference>
<dbReference type="RefSeq" id="WP_316680503.1">
    <property type="nucleotide sequence ID" value="NZ_CATZLL010000003.1"/>
</dbReference>
<comment type="caution">
    <text evidence="11">The sequence shown here is derived from an EMBL/GenBank/DDBJ whole genome shotgun (WGS) entry which is preliminary data.</text>
</comment>
<keyword evidence="11" id="KW-0808">Transferase</keyword>
<dbReference type="EMBL" id="CATZLL010000003">
    <property type="protein sequence ID" value="CAJ0811405.1"/>
    <property type="molecule type" value="Genomic_DNA"/>
</dbReference>
<dbReference type="SUPFAM" id="SSF53383">
    <property type="entry name" value="PLP-dependent transferases"/>
    <property type="match status" value="1"/>
</dbReference>
<comment type="function">
    <text evidence="2">Decarboxylates L-threonine-O-3-phosphate to yield (R)-1-amino-2-propanol O-2-phosphate, the precursor for the linkage between the nucleotide loop and the corrin ring in cobalamin.</text>
</comment>
<comment type="cofactor">
    <cofactor evidence="1">
        <name>pyridoxal 5'-phosphate</name>
        <dbReference type="ChEBI" id="CHEBI:597326"/>
    </cofactor>
</comment>
<evidence type="ECO:0000256" key="2">
    <source>
        <dbReference type="ARBA" id="ARBA00003444"/>
    </source>
</evidence>
<evidence type="ECO:0000259" key="10">
    <source>
        <dbReference type="Pfam" id="PF00155"/>
    </source>
</evidence>
<evidence type="ECO:0000256" key="7">
    <source>
        <dbReference type="ARBA" id="ARBA00023239"/>
    </source>
</evidence>
<keyword evidence="5" id="KW-0169">Cobalamin biosynthesis</keyword>
<evidence type="ECO:0000256" key="3">
    <source>
        <dbReference type="ARBA" id="ARBA00004953"/>
    </source>
</evidence>
<evidence type="ECO:0000256" key="6">
    <source>
        <dbReference type="ARBA" id="ARBA00022898"/>
    </source>
</evidence>
<evidence type="ECO:0000256" key="5">
    <source>
        <dbReference type="ARBA" id="ARBA00022573"/>
    </source>
</evidence>
<comment type="catalytic activity">
    <reaction evidence="9">
        <text>O-phospho-L-threonine + H(+) = (R)-1-aminopropan-2-yl phosphate + CO2</text>
        <dbReference type="Rhea" id="RHEA:11492"/>
        <dbReference type="ChEBI" id="CHEBI:15378"/>
        <dbReference type="ChEBI" id="CHEBI:16526"/>
        <dbReference type="ChEBI" id="CHEBI:58563"/>
        <dbReference type="ChEBI" id="CHEBI:58675"/>
        <dbReference type="EC" id="4.1.1.81"/>
    </reaction>
</comment>
<keyword evidence="12" id="KW-1185">Reference proteome</keyword>
<comment type="pathway">
    <text evidence="3">Cofactor biosynthesis; adenosylcobalamin biosynthesis.</text>
</comment>
<keyword evidence="11" id="KW-0032">Aminotransferase</keyword>
<evidence type="ECO:0000256" key="1">
    <source>
        <dbReference type="ARBA" id="ARBA00001933"/>
    </source>
</evidence>
<name>A0ABN9JGS6_9RALS</name>
<dbReference type="InterPro" id="IPR005860">
    <property type="entry name" value="CobD"/>
</dbReference>
<dbReference type="InterPro" id="IPR015424">
    <property type="entry name" value="PyrdxlP-dep_Trfase"/>
</dbReference>
<dbReference type="EC" id="4.1.1.81" evidence="4"/>
<organism evidence="11 12">
    <name type="scientific">Ralstonia flaminis</name>
    <dbReference type="NCBI Taxonomy" id="3058597"/>
    <lineage>
        <taxon>Bacteria</taxon>
        <taxon>Pseudomonadati</taxon>
        <taxon>Pseudomonadota</taxon>
        <taxon>Betaproteobacteria</taxon>
        <taxon>Burkholderiales</taxon>
        <taxon>Burkholderiaceae</taxon>
        <taxon>Ralstonia</taxon>
    </lineage>
</organism>
<keyword evidence="7" id="KW-0456">Lyase</keyword>
<dbReference type="Gene3D" id="3.40.640.10">
    <property type="entry name" value="Type I PLP-dependent aspartate aminotransferase-like (Major domain)"/>
    <property type="match status" value="1"/>
</dbReference>
<dbReference type="Pfam" id="PF00155">
    <property type="entry name" value="Aminotran_1_2"/>
    <property type="match status" value="1"/>
</dbReference>
<sequence length="346" mass="36595">MNAITHGGNLAAARALYGEPAGGWLDLSTGINPHGYTIPPIPPDAWLRLPEDDGLEALAAAHYGVNDANAVLAVAGSQAAIRTLPTLLPRGRVGVAQVGYSEYAPAFARAGHDVAVLSEAAFLGDLPDDVRHLVVVNPNNPTARVLPADTLRHWHARLCARGGMLIVDEAFIEALEDGPTLAPLAGTPGLVILRSIGKFYGLAGARIGFVLGAPDLLAALRDALGHWTVNGPARAVVRAALADTAWQTTNRTRLQREGTRLHTLLNCHGLPNVNTPLFAWAPTPHAPSLHARLARLGIWTRLFDVPIRCDGTGHAHDVLGIRFGLPPDETGWQRLGDALASLSLSV</sequence>
<evidence type="ECO:0000256" key="9">
    <source>
        <dbReference type="ARBA" id="ARBA00048531"/>
    </source>
</evidence>
<protein>
    <recommendedName>
        <fullName evidence="4">threonine-phosphate decarboxylase</fullName>
        <ecNumber evidence="4">4.1.1.81</ecNumber>
    </recommendedName>
    <alternativeName>
        <fullName evidence="8">L-threonine-O-3-phosphate decarboxylase</fullName>
    </alternativeName>
</protein>
<evidence type="ECO:0000256" key="4">
    <source>
        <dbReference type="ARBA" id="ARBA00012285"/>
    </source>
</evidence>
<dbReference type="InterPro" id="IPR015422">
    <property type="entry name" value="PyrdxlP-dep_Trfase_small"/>
</dbReference>
<gene>
    <name evidence="11" type="primary">hisC_1</name>
    <name evidence="11" type="ORF">LMG18101_01225</name>
</gene>
<reference evidence="11 12" key="1">
    <citation type="submission" date="2023-07" db="EMBL/GenBank/DDBJ databases">
        <authorList>
            <person name="Peeters C."/>
        </authorList>
    </citation>
    <scope>NUCLEOTIDE SEQUENCE [LARGE SCALE GENOMIC DNA]</scope>
    <source>
        <strain evidence="11 12">LMG 18101</strain>
    </source>
</reference>
<dbReference type="Proteomes" id="UP001189757">
    <property type="component" value="Unassembled WGS sequence"/>
</dbReference>
<evidence type="ECO:0000313" key="11">
    <source>
        <dbReference type="EMBL" id="CAJ0811405.1"/>
    </source>
</evidence>
<dbReference type="PANTHER" id="PTHR42885">
    <property type="entry name" value="HISTIDINOL-PHOSPHATE AMINOTRANSFERASE-RELATED"/>
    <property type="match status" value="1"/>
</dbReference>
<dbReference type="Gene3D" id="3.90.1150.10">
    <property type="entry name" value="Aspartate Aminotransferase, domain 1"/>
    <property type="match status" value="1"/>
</dbReference>
<evidence type="ECO:0000256" key="8">
    <source>
        <dbReference type="ARBA" id="ARBA00029996"/>
    </source>
</evidence>
<keyword evidence="6" id="KW-0663">Pyridoxal phosphate</keyword>
<feature type="domain" description="Aminotransferase class I/classII large" evidence="10">
    <location>
        <begin position="56"/>
        <end position="283"/>
    </location>
</feature>
<proteinExistence type="predicted"/>
<dbReference type="InterPro" id="IPR004838">
    <property type="entry name" value="NHTrfase_class1_PyrdxlP-BS"/>
</dbReference>
<dbReference type="PANTHER" id="PTHR42885:SF1">
    <property type="entry name" value="THREONINE-PHOSPHATE DECARBOXYLASE"/>
    <property type="match status" value="1"/>
</dbReference>
<dbReference type="InterPro" id="IPR004839">
    <property type="entry name" value="Aminotransferase_I/II_large"/>
</dbReference>